<feature type="signal peptide" evidence="1">
    <location>
        <begin position="1"/>
        <end position="23"/>
    </location>
</feature>
<sequence length="287" mass="32185">MKKLNFYKKVIALSSVLLLGACASDEPLTDSILDVSTPSKTALDTWIDTNILTPYNINVQYKWNQNVVDNNRFLAPPLQTKVQPALEIVQKIWLESYKTIGGPDFVKKIAPREFVLVGGINLNTTGTITLGLAEGGQRITLFEVDNVNKKDRANVKRFIHTIQHEYIHILNQTKPFDEKTLAKITPTGYTSNWYATSTTVAREEGFITDYARSNINEDFAEMASTMLVNSKAEYDAILAGITNQTAVANIRAKEAVVVKYFKDSFNMDFYKLRDEAEKNTTAVINGN</sequence>
<dbReference type="NCBIfam" id="TIGR04549">
    <property type="entry name" value="LP_HExxH_w_tonB"/>
    <property type="match status" value="1"/>
</dbReference>
<dbReference type="Pfam" id="PF15890">
    <property type="entry name" value="Peptidase_Mx1"/>
    <property type="match status" value="1"/>
</dbReference>
<dbReference type="AlphaFoldDB" id="A0A1H3DT59"/>
<protein>
    <submittedName>
        <fullName evidence="2">Substrate import-associated zinc metallohydrolase lipoprotein</fullName>
    </submittedName>
</protein>
<evidence type="ECO:0000313" key="3">
    <source>
        <dbReference type="Proteomes" id="UP000198569"/>
    </source>
</evidence>
<proteinExistence type="predicted"/>
<dbReference type="GO" id="GO:0016787">
    <property type="term" value="F:hydrolase activity"/>
    <property type="evidence" value="ECO:0007669"/>
    <property type="project" value="UniProtKB-KW"/>
</dbReference>
<dbReference type="InterPro" id="IPR030890">
    <property type="entry name" value="LP_HExxH_w_TonB"/>
</dbReference>
<dbReference type="OrthoDB" id="1113652at2"/>
<dbReference type="Gene3D" id="3.40.390.70">
    <property type="match status" value="1"/>
</dbReference>
<dbReference type="EMBL" id="FNMV01000013">
    <property type="protein sequence ID" value="SDX69595.1"/>
    <property type="molecule type" value="Genomic_DNA"/>
</dbReference>
<dbReference type="Proteomes" id="UP000198569">
    <property type="component" value="Unassembled WGS sequence"/>
</dbReference>
<keyword evidence="3" id="KW-1185">Reference proteome</keyword>
<gene>
    <name evidence="2" type="ORF">SAMN05444338_113106</name>
</gene>
<accession>A0A1H3DT59</accession>
<dbReference type="PROSITE" id="PS51257">
    <property type="entry name" value="PROKAR_LIPOPROTEIN"/>
    <property type="match status" value="1"/>
</dbReference>
<reference evidence="3" key="1">
    <citation type="submission" date="2016-10" db="EMBL/GenBank/DDBJ databases">
        <authorList>
            <person name="Varghese N."/>
            <person name="Submissions S."/>
        </authorList>
    </citation>
    <scope>NUCLEOTIDE SEQUENCE [LARGE SCALE GENOMIC DNA]</scope>
    <source>
        <strain evidence="3">DSM 15718</strain>
    </source>
</reference>
<keyword evidence="1" id="KW-0732">Signal</keyword>
<feature type="chain" id="PRO_5011730839" evidence="1">
    <location>
        <begin position="24"/>
        <end position="287"/>
    </location>
</feature>
<dbReference type="STRING" id="229203.SAMN05444338_113106"/>
<dbReference type="RefSeq" id="WP_091434173.1">
    <property type="nucleotide sequence ID" value="NZ_FNMV01000013.1"/>
</dbReference>
<keyword evidence="2" id="KW-0378">Hydrolase</keyword>
<evidence type="ECO:0000256" key="1">
    <source>
        <dbReference type="SAM" id="SignalP"/>
    </source>
</evidence>
<keyword evidence="2" id="KW-0449">Lipoprotein</keyword>
<organism evidence="2 3">
    <name type="scientific">Flavobacterium degerlachei</name>
    <dbReference type="NCBI Taxonomy" id="229203"/>
    <lineage>
        <taxon>Bacteria</taxon>
        <taxon>Pseudomonadati</taxon>
        <taxon>Bacteroidota</taxon>
        <taxon>Flavobacteriia</taxon>
        <taxon>Flavobacteriales</taxon>
        <taxon>Flavobacteriaceae</taxon>
        <taxon>Flavobacterium</taxon>
    </lineage>
</organism>
<name>A0A1H3DT59_9FLAO</name>
<evidence type="ECO:0000313" key="2">
    <source>
        <dbReference type="EMBL" id="SDX69595.1"/>
    </source>
</evidence>